<keyword evidence="2" id="KW-1133">Transmembrane helix</keyword>
<dbReference type="Proteomes" id="UP000245790">
    <property type="component" value="Unassembled WGS sequence"/>
</dbReference>
<evidence type="ECO:0000313" key="4">
    <source>
        <dbReference type="Proteomes" id="UP000245790"/>
    </source>
</evidence>
<reference evidence="3 4" key="1">
    <citation type="submission" date="2018-05" db="EMBL/GenBank/DDBJ databases">
        <title>Genomic Encyclopedia of Type Strains, Phase IV (KMG-IV): sequencing the most valuable type-strain genomes for metagenomic binning, comparative biology and taxonomic classification.</title>
        <authorList>
            <person name="Goeker M."/>
        </authorList>
    </citation>
    <scope>NUCLEOTIDE SEQUENCE [LARGE SCALE GENOMIC DNA]</scope>
    <source>
        <strain evidence="3 4">DSM 25350</strain>
    </source>
</reference>
<feature type="transmembrane region" description="Helical" evidence="2">
    <location>
        <begin position="85"/>
        <end position="103"/>
    </location>
</feature>
<keyword evidence="2" id="KW-0812">Transmembrane</keyword>
<accession>A0A316GEG5</accession>
<feature type="transmembrane region" description="Helical" evidence="2">
    <location>
        <begin position="52"/>
        <end position="73"/>
    </location>
</feature>
<evidence type="ECO:0000313" key="3">
    <source>
        <dbReference type="EMBL" id="PWK53057.1"/>
    </source>
</evidence>
<evidence type="ECO:0000256" key="2">
    <source>
        <dbReference type="SAM" id="Phobius"/>
    </source>
</evidence>
<feature type="transmembrane region" description="Helical" evidence="2">
    <location>
        <begin position="21"/>
        <end position="40"/>
    </location>
</feature>
<dbReference type="EMBL" id="QGGU01000004">
    <property type="protein sequence ID" value="PWK53057.1"/>
    <property type="molecule type" value="Genomic_DNA"/>
</dbReference>
<organism evidence="3 4">
    <name type="scientific">Pleionea mediterranea</name>
    <dbReference type="NCBI Taxonomy" id="523701"/>
    <lineage>
        <taxon>Bacteria</taxon>
        <taxon>Pseudomonadati</taxon>
        <taxon>Pseudomonadota</taxon>
        <taxon>Gammaproteobacteria</taxon>
        <taxon>Oceanospirillales</taxon>
        <taxon>Pleioneaceae</taxon>
        <taxon>Pleionea</taxon>
    </lineage>
</organism>
<evidence type="ECO:0000256" key="1">
    <source>
        <dbReference type="PROSITE-ProRule" id="PRU00339"/>
    </source>
</evidence>
<dbReference type="Gene3D" id="1.25.40.10">
    <property type="entry name" value="Tetratricopeptide repeat domain"/>
    <property type="match status" value="3"/>
</dbReference>
<dbReference type="AlphaFoldDB" id="A0A316GEG5"/>
<proteinExistence type="predicted"/>
<keyword evidence="4" id="KW-1185">Reference proteome</keyword>
<sequence length="786" mass="89468">MTQPPQAGLFKQLLQRRVFQIVGIYLGAIVALMEFTGIIVERYGFTDRLVDIVLAAMISFLPAVILLAWRHGAPGKDEWGKAEKLGVPANIVVTLALVLSIHLNDSPDTTQVTPSQNLSHNQTSALETTKGVAIPRIGIFFFDQSNLNQNDHWLSYGLPYLISNQLTQQKSLIVNSFFNDNLFWMVKRAGFKEGLGLPLSLARSVATDADLNYFVRATLSTTGQSSNQQNFALQLKLFSTESNDPIAEFSVENKDPFELAIAATQFLRQQPQLLPKDDHLIDSIPLKDYITGNLAALQSFVEAAVKIVFDNDYDAAIKGMRQAIEQDPSYALAYISLADLLFKKGEFNEGEELLQKALTFGYKLNEPIKFSIKSWIYATQKKVDEQISVFRSWLELYPQDYEPYNRLANILMQKSENHDEIIALYQRSLELNPTQSWIYSRLGKIYESQKNYSAAIAEYRKHQKLRPKLFTPILNEAEVAIKQGDLESAKKLARRAAFLRTDKVSPVLMLANLALREGRIDDALDRYEEASSISQAPRQRGNIIAHKVNFYYTLGQVEKSFQYLQMHQEVIQQYHQPLDAIFISFISQIHLYVDTSRTQQALSKLESLQQELDEGIVDAIQFGYLFLNLQLNKTEQAKQAFVKVERFVEQYQMKHLEYLVDIAASRIAAQENNHQLAVERLEQALVKYQALSGDAVTSASEGYIHELLIKNLIALKQYDKAKKVANNILKQWPKHPNTHLQLSQIYNEENNKQASLKHLSIAQSIWKNADEFCDWCVKTKSVVNLK</sequence>
<dbReference type="PANTHER" id="PTHR12558">
    <property type="entry name" value="CELL DIVISION CYCLE 16,23,27"/>
    <property type="match status" value="1"/>
</dbReference>
<dbReference type="RefSeq" id="WP_109763028.1">
    <property type="nucleotide sequence ID" value="NZ_QGGU01000004.1"/>
</dbReference>
<dbReference type="PROSITE" id="PS50005">
    <property type="entry name" value="TPR"/>
    <property type="match status" value="1"/>
</dbReference>
<feature type="repeat" description="TPR" evidence="1">
    <location>
        <begin position="436"/>
        <end position="469"/>
    </location>
</feature>
<dbReference type="InterPro" id="IPR019734">
    <property type="entry name" value="TPR_rpt"/>
</dbReference>
<dbReference type="SMART" id="SM00028">
    <property type="entry name" value="TPR"/>
    <property type="match status" value="6"/>
</dbReference>
<dbReference type="InterPro" id="IPR011990">
    <property type="entry name" value="TPR-like_helical_dom_sf"/>
</dbReference>
<keyword evidence="2" id="KW-0472">Membrane</keyword>
<dbReference type="Pfam" id="PF13431">
    <property type="entry name" value="TPR_17"/>
    <property type="match status" value="1"/>
</dbReference>
<dbReference type="PANTHER" id="PTHR12558:SF13">
    <property type="entry name" value="CELL DIVISION CYCLE PROTEIN 27 HOMOLOG"/>
    <property type="match status" value="1"/>
</dbReference>
<dbReference type="OrthoDB" id="6189627at2"/>
<keyword evidence="1" id="KW-0802">TPR repeat</keyword>
<gene>
    <name evidence="3" type="ORF">C8D97_104275</name>
</gene>
<dbReference type="SUPFAM" id="SSF48452">
    <property type="entry name" value="TPR-like"/>
    <property type="match status" value="1"/>
</dbReference>
<comment type="caution">
    <text evidence="3">The sequence shown here is derived from an EMBL/GenBank/DDBJ whole genome shotgun (WGS) entry which is preliminary data.</text>
</comment>
<name>A0A316GEG5_9GAMM</name>
<dbReference type="Pfam" id="PF14559">
    <property type="entry name" value="TPR_19"/>
    <property type="match status" value="1"/>
</dbReference>
<dbReference type="GO" id="GO:0051301">
    <property type="term" value="P:cell division"/>
    <property type="evidence" value="ECO:0007669"/>
    <property type="project" value="TreeGrafter"/>
</dbReference>
<protein>
    <submittedName>
        <fullName evidence="3">Tetratricopeptide (TPR) repeat protein</fullName>
    </submittedName>
</protein>